<dbReference type="SUPFAM" id="SSF49354">
    <property type="entry name" value="PapD-like"/>
    <property type="match status" value="1"/>
</dbReference>
<dbReference type="AlphaFoldDB" id="A0AB34CCX5"/>
<dbReference type="InterPro" id="IPR016147">
    <property type="entry name" value="Pili_assmbl_chaperone_N"/>
</dbReference>
<dbReference type="InterPro" id="IPR013783">
    <property type="entry name" value="Ig-like_fold"/>
</dbReference>
<evidence type="ECO:0000313" key="10">
    <source>
        <dbReference type="Proteomes" id="UP000324255"/>
    </source>
</evidence>
<evidence type="ECO:0000256" key="2">
    <source>
        <dbReference type="ARBA" id="ARBA00007399"/>
    </source>
</evidence>
<keyword evidence="5" id="KW-0143">Chaperone</keyword>
<evidence type="ECO:0000256" key="1">
    <source>
        <dbReference type="ARBA" id="ARBA00004418"/>
    </source>
</evidence>
<feature type="domain" description="Pili assembly chaperone C-terminal" evidence="8">
    <location>
        <begin position="169"/>
        <end position="219"/>
    </location>
</feature>
<dbReference type="SUPFAM" id="SSF49584">
    <property type="entry name" value="Periplasmic chaperone C-domain"/>
    <property type="match status" value="1"/>
</dbReference>
<dbReference type="PRINTS" id="PR00969">
    <property type="entry name" value="CHAPERONPILI"/>
</dbReference>
<accession>A0AB34CCX5</accession>
<dbReference type="EMBL" id="VWVM01000030">
    <property type="protein sequence ID" value="KAA6118476.1"/>
    <property type="molecule type" value="Genomic_DNA"/>
</dbReference>
<comment type="caution">
    <text evidence="9">The sequence shown here is derived from an EMBL/GenBank/DDBJ whole genome shotgun (WGS) entry which is preliminary data.</text>
</comment>
<dbReference type="Gene3D" id="2.60.40.10">
    <property type="entry name" value="Immunoglobulins"/>
    <property type="match status" value="2"/>
</dbReference>
<dbReference type="Pfam" id="PF00345">
    <property type="entry name" value="PapD_N"/>
    <property type="match status" value="1"/>
</dbReference>
<evidence type="ECO:0000256" key="6">
    <source>
        <dbReference type="SAM" id="SignalP"/>
    </source>
</evidence>
<feature type="signal peptide" evidence="6">
    <location>
        <begin position="1"/>
        <end position="26"/>
    </location>
</feature>
<keyword evidence="3 6" id="KW-0732">Signal</keyword>
<evidence type="ECO:0000256" key="4">
    <source>
        <dbReference type="ARBA" id="ARBA00022764"/>
    </source>
</evidence>
<reference evidence="9 10" key="1">
    <citation type="submission" date="2019-09" db="EMBL/GenBank/DDBJ databases">
        <title>Genomic diversity of phyloplane-associated Pantoea species in Pakistan cotton crop.</title>
        <authorList>
            <person name="Tufail M.R."/>
            <person name="Cook D.R."/>
        </authorList>
    </citation>
    <scope>NUCLEOTIDE SEQUENCE [LARGE SCALE GENOMIC DNA]</scope>
    <source>
        <strain evidence="9 10">B_8</strain>
    </source>
</reference>
<dbReference type="InterPro" id="IPR001829">
    <property type="entry name" value="Pili_assmbl_chaperone_bac"/>
</dbReference>
<evidence type="ECO:0000259" key="7">
    <source>
        <dbReference type="Pfam" id="PF00345"/>
    </source>
</evidence>
<evidence type="ECO:0000256" key="3">
    <source>
        <dbReference type="ARBA" id="ARBA00022729"/>
    </source>
</evidence>
<dbReference type="PROSITE" id="PS51257">
    <property type="entry name" value="PROKAR_LIPOPROTEIN"/>
    <property type="match status" value="1"/>
</dbReference>
<evidence type="ECO:0000256" key="5">
    <source>
        <dbReference type="ARBA" id="ARBA00023186"/>
    </source>
</evidence>
<comment type="subcellular location">
    <subcellularLocation>
        <location evidence="1">Periplasm</location>
    </subcellularLocation>
</comment>
<dbReference type="PANTHER" id="PTHR30251:SF0">
    <property type="entry name" value="FIMBRIAL CHAPERONE PROTEIN ELFD-RELATED"/>
    <property type="match status" value="1"/>
</dbReference>
<dbReference type="GO" id="GO:0071555">
    <property type="term" value="P:cell wall organization"/>
    <property type="evidence" value="ECO:0007669"/>
    <property type="project" value="InterPro"/>
</dbReference>
<organism evidence="9 10">
    <name type="scientific">Candidatus Pantoea gossypiicola</name>
    <dbReference type="NCBI Taxonomy" id="2608008"/>
    <lineage>
        <taxon>Bacteria</taxon>
        <taxon>Pseudomonadati</taxon>
        <taxon>Pseudomonadota</taxon>
        <taxon>Gammaproteobacteria</taxon>
        <taxon>Enterobacterales</taxon>
        <taxon>Erwiniaceae</taxon>
        <taxon>Pantoea</taxon>
    </lineage>
</organism>
<dbReference type="InterPro" id="IPR008962">
    <property type="entry name" value="PapD-like_sf"/>
</dbReference>
<evidence type="ECO:0000313" key="9">
    <source>
        <dbReference type="EMBL" id="KAA6118476.1"/>
    </source>
</evidence>
<dbReference type="InterPro" id="IPR016148">
    <property type="entry name" value="Pili_assmbl_chaperone_C"/>
</dbReference>
<dbReference type="GO" id="GO:0030288">
    <property type="term" value="C:outer membrane-bounded periplasmic space"/>
    <property type="evidence" value="ECO:0007669"/>
    <property type="project" value="InterPro"/>
</dbReference>
<dbReference type="InterPro" id="IPR050643">
    <property type="entry name" value="Periplasmic_pilus_chap"/>
</dbReference>
<dbReference type="InterPro" id="IPR036316">
    <property type="entry name" value="Pili_assmbl_chap_C_dom_sf"/>
</dbReference>
<protein>
    <submittedName>
        <fullName evidence="9">Fimbria/pilus periplasmic chaperone</fullName>
    </submittedName>
</protein>
<evidence type="ECO:0000259" key="8">
    <source>
        <dbReference type="Pfam" id="PF02753"/>
    </source>
</evidence>
<keyword evidence="10" id="KW-1185">Reference proteome</keyword>
<feature type="chain" id="PRO_5044207126" evidence="6">
    <location>
        <begin position="27"/>
        <end position="227"/>
    </location>
</feature>
<keyword evidence="4" id="KW-0574">Periplasm</keyword>
<proteinExistence type="inferred from homology"/>
<dbReference type="Pfam" id="PF02753">
    <property type="entry name" value="PapD_C"/>
    <property type="match status" value="1"/>
</dbReference>
<feature type="domain" description="Pili assembly chaperone N-terminal" evidence="7">
    <location>
        <begin position="28"/>
        <end position="147"/>
    </location>
</feature>
<gene>
    <name evidence="9" type="ORF">F3I20_22490</name>
</gene>
<comment type="similarity">
    <text evidence="2">Belongs to the periplasmic pilus chaperone family.</text>
</comment>
<dbReference type="RefSeq" id="WP_150015933.1">
    <property type="nucleotide sequence ID" value="NZ_VWVM01000030.1"/>
</dbReference>
<dbReference type="Proteomes" id="UP000324255">
    <property type="component" value="Unassembled WGS sequence"/>
</dbReference>
<name>A0AB34CCX5_9GAMM</name>
<sequence length="227" mass="24609">MSSVFRNTLCAVLVSASCLVSTVASAGGITLGATRVIYPAGQKQVSMSVHNTSDKSSFMVQSWVEDAEGKKSADFIVTPPLYVSGPGNENTLRIMYIGQPPRKDQETLYYLNSKAIPSLDKKSLEGKNILLLAATTRIKLFVRPAELSPSEEKAQDLLTFHRQGEQTEVDNPTPYYITLAKIKSGVKSLPDTMVAPGGHVLLPAQGQITYHTINDFGALTAEHVAHF</sequence>
<dbReference type="PANTHER" id="PTHR30251">
    <property type="entry name" value="PILUS ASSEMBLY CHAPERONE"/>
    <property type="match status" value="1"/>
</dbReference>